<dbReference type="SUPFAM" id="SSF53474">
    <property type="entry name" value="alpha/beta-Hydrolases"/>
    <property type="match status" value="1"/>
</dbReference>
<comment type="caution">
    <text evidence="5">The sequence shown here is derived from an EMBL/GenBank/DDBJ whole genome shotgun (WGS) entry which is preliminary data.</text>
</comment>
<gene>
    <name evidence="5" type="ORF">B0T10DRAFT_567289</name>
</gene>
<dbReference type="EMBL" id="JAGPYM010000039">
    <property type="protein sequence ID" value="KAH6874361.1"/>
    <property type="molecule type" value="Genomic_DNA"/>
</dbReference>
<dbReference type="PANTHER" id="PTHR48081:SF31">
    <property type="entry name" value="STERYL ACETYL HYDROLASE MUG81-RELATED"/>
    <property type="match status" value="1"/>
</dbReference>
<sequence length="353" mass="39869">MTGKIHHRVAGFTIRQKLALIPAIFQFFCAVLKGLVNGMFRGKSGATTYRQHVIGTVLTSTFSSLQLQYLNETFDQVYLKFCKDRKLRPEFVTTASGLTGFWIGQKTAKYIIINFHGGGFAMDGTAQHLKFWSDIQQQLSNVGISTAWFYPTYTLTPHASYPTQISQAVEALRYVLEDLGRQPQEVVLAGDSAGGNLCVAILSHLMHPLESVPKLKAQTPLKGMILMSPWISFDITWPSMTRNLHKDIDSLDTLREWSSDYVNGRASDNYLEPILAPRDWWMSAPVNRTLVVAGENEVFLDPITEWAARNETTFVVANDECHIAPLIQPIFGDFRETHQGQAIRDWLIEELRE</sequence>
<comment type="similarity">
    <text evidence="1">Belongs to the 'GDXG' lipolytic enzyme family.</text>
</comment>
<dbReference type="InterPro" id="IPR013094">
    <property type="entry name" value="AB_hydrolase_3"/>
</dbReference>
<dbReference type="GO" id="GO:0016787">
    <property type="term" value="F:hydrolase activity"/>
    <property type="evidence" value="ECO:0007669"/>
    <property type="project" value="UniProtKB-KW"/>
</dbReference>
<dbReference type="Gene3D" id="3.40.50.1820">
    <property type="entry name" value="alpha/beta hydrolase"/>
    <property type="match status" value="1"/>
</dbReference>
<dbReference type="Pfam" id="PF07859">
    <property type="entry name" value="Abhydrolase_3"/>
    <property type="match status" value="1"/>
</dbReference>
<keyword evidence="6" id="KW-1185">Reference proteome</keyword>
<proteinExistence type="inferred from homology"/>
<dbReference type="InterPro" id="IPR033140">
    <property type="entry name" value="Lipase_GDXG_put_SER_AS"/>
</dbReference>
<organism evidence="5 6">
    <name type="scientific">Thelonectria olida</name>
    <dbReference type="NCBI Taxonomy" id="1576542"/>
    <lineage>
        <taxon>Eukaryota</taxon>
        <taxon>Fungi</taxon>
        <taxon>Dikarya</taxon>
        <taxon>Ascomycota</taxon>
        <taxon>Pezizomycotina</taxon>
        <taxon>Sordariomycetes</taxon>
        <taxon>Hypocreomycetidae</taxon>
        <taxon>Hypocreales</taxon>
        <taxon>Nectriaceae</taxon>
        <taxon>Thelonectria</taxon>
    </lineage>
</organism>
<keyword evidence="2 5" id="KW-0378">Hydrolase</keyword>
<dbReference type="Proteomes" id="UP000777438">
    <property type="component" value="Unassembled WGS sequence"/>
</dbReference>
<evidence type="ECO:0000256" key="1">
    <source>
        <dbReference type="ARBA" id="ARBA00010515"/>
    </source>
</evidence>
<evidence type="ECO:0000313" key="5">
    <source>
        <dbReference type="EMBL" id="KAH6874361.1"/>
    </source>
</evidence>
<feature type="domain" description="Alpha/beta hydrolase fold-3" evidence="4">
    <location>
        <begin position="112"/>
        <end position="311"/>
    </location>
</feature>
<evidence type="ECO:0000256" key="3">
    <source>
        <dbReference type="PROSITE-ProRule" id="PRU10038"/>
    </source>
</evidence>
<dbReference type="OrthoDB" id="2152029at2759"/>
<accession>A0A9P9AFU5</accession>
<dbReference type="InterPro" id="IPR050300">
    <property type="entry name" value="GDXG_lipolytic_enzyme"/>
</dbReference>
<dbReference type="AlphaFoldDB" id="A0A9P9AFU5"/>
<dbReference type="InterPro" id="IPR029058">
    <property type="entry name" value="AB_hydrolase_fold"/>
</dbReference>
<dbReference type="PANTHER" id="PTHR48081">
    <property type="entry name" value="AB HYDROLASE SUPERFAMILY PROTEIN C4A8.06C"/>
    <property type="match status" value="1"/>
</dbReference>
<evidence type="ECO:0000313" key="6">
    <source>
        <dbReference type="Proteomes" id="UP000777438"/>
    </source>
</evidence>
<dbReference type="PROSITE" id="PS01174">
    <property type="entry name" value="LIPASE_GDXG_SER"/>
    <property type="match status" value="1"/>
</dbReference>
<evidence type="ECO:0000256" key="2">
    <source>
        <dbReference type="ARBA" id="ARBA00022801"/>
    </source>
</evidence>
<protein>
    <submittedName>
        <fullName evidence="5">Epsilon-lactone hydrolase</fullName>
    </submittedName>
</protein>
<feature type="active site" evidence="3">
    <location>
        <position position="192"/>
    </location>
</feature>
<evidence type="ECO:0000259" key="4">
    <source>
        <dbReference type="Pfam" id="PF07859"/>
    </source>
</evidence>
<reference evidence="5 6" key="1">
    <citation type="journal article" date="2021" name="Nat. Commun.">
        <title>Genetic determinants of endophytism in the Arabidopsis root mycobiome.</title>
        <authorList>
            <person name="Mesny F."/>
            <person name="Miyauchi S."/>
            <person name="Thiergart T."/>
            <person name="Pickel B."/>
            <person name="Atanasova L."/>
            <person name="Karlsson M."/>
            <person name="Huettel B."/>
            <person name="Barry K.W."/>
            <person name="Haridas S."/>
            <person name="Chen C."/>
            <person name="Bauer D."/>
            <person name="Andreopoulos W."/>
            <person name="Pangilinan J."/>
            <person name="LaButti K."/>
            <person name="Riley R."/>
            <person name="Lipzen A."/>
            <person name="Clum A."/>
            <person name="Drula E."/>
            <person name="Henrissat B."/>
            <person name="Kohler A."/>
            <person name="Grigoriev I.V."/>
            <person name="Martin F.M."/>
            <person name="Hacquard S."/>
        </authorList>
    </citation>
    <scope>NUCLEOTIDE SEQUENCE [LARGE SCALE GENOMIC DNA]</scope>
    <source>
        <strain evidence="5 6">MPI-CAGE-CH-0241</strain>
    </source>
</reference>
<name>A0A9P9AFU5_9HYPO</name>